<organism evidence="3 4">
    <name type="scientific">Trichlorobacter lovleyi (strain ATCC BAA-1151 / DSM 17278 / SZ)</name>
    <name type="common">Geobacter lovleyi</name>
    <dbReference type="NCBI Taxonomy" id="398767"/>
    <lineage>
        <taxon>Bacteria</taxon>
        <taxon>Pseudomonadati</taxon>
        <taxon>Thermodesulfobacteriota</taxon>
        <taxon>Desulfuromonadia</taxon>
        <taxon>Geobacterales</taxon>
        <taxon>Geobacteraceae</taxon>
        <taxon>Trichlorobacter</taxon>
    </lineage>
</organism>
<accession>B3E3L8</accession>
<dbReference type="PANTHER" id="PTHR22617:SF23">
    <property type="entry name" value="CHEMOTAXIS PROTEIN CHEW"/>
    <property type="match status" value="1"/>
</dbReference>
<dbReference type="InterPro" id="IPR039315">
    <property type="entry name" value="CheW"/>
</dbReference>
<protein>
    <submittedName>
        <fullName evidence="3">CheW protein</fullName>
    </submittedName>
</protein>
<dbReference type="SMART" id="SM00260">
    <property type="entry name" value="CheW"/>
    <property type="match status" value="1"/>
</dbReference>
<dbReference type="InterPro" id="IPR036061">
    <property type="entry name" value="CheW-like_dom_sf"/>
</dbReference>
<evidence type="ECO:0000259" key="2">
    <source>
        <dbReference type="PROSITE" id="PS50851"/>
    </source>
</evidence>
<dbReference type="STRING" id="398767.Glov_2121"/>
<dbReference type="InterPro" id="IPR002545">
    <property type="entry name" value="CheW-lke_dom"/>
</dbReference>
<dbReference type="RefSeq" id="WP_012470176.1">
    <property type="nucleotide sequence ID" value="NC_010814.1"/>
</dbReference>
<evidence type="ECO:0000313" key="3">
    <source>
        <dbReference type="EMBL" id="ACD95837.1"/>
    </source>
</evidence>
<dbReference type="GO" id="GO:0005829">
    <property type="term" value="C:cytosol"/>
    <property type="evidence" value="ECO:0007669"/>
    <property type="project" value="TreeGrafter"/>
</dbReference>
<keyword evidence="4" id="KW-1185">Reference proteome</keyword>
<feature type="domain" description="CheW-like" evidence="2">
    <location>
        <begin position="110"/>
        <end position="250"/>
    </location>
</feature>
<dbReference type="PROSITE" id="PS50851">
    <property type="entry name" value="CHEW"/>
    <property type="match status" value="1"/>
</dbReference>
<dbReference type="HOGENOM" id="CLU_1060740_0_0_7"/>
<evidence type="ECO:0000313" key="4">
    <source>
        <dbReference type="Proteomes" id="UP000002420"/>
    </source>
</evidence>
<dbReference type="KEGG" id="glo:Glov_2121"/>
<reference evidence="3 4" key="1">
    <citation type="submission" date="2008-05" db="EMBL/GenBank/DDBJ databases">
        <title>Complete sequence of chromosome of Geobacter lovleyi SZ.</title>
        <authorList>
            <consortium name="US DOE Joint Genome Institute"/>
            <person name="Lucas S."/>
            <person name="Copeland A."/>
            <person name="Lapidus A."/>
            <person name="Glavina del Rio T."/>
            <person name="Dalin E."/>
            <person name="Tice H."/>
            <person name="Bruce D."/>
            <person name="Goodwin L."/>
            <person name="Pitluck S."/>
            <person name="Chertkov O."/>
            <person name="Meincke L."/>
            <person name="Brettin T."/>
            <person name="Detter J.C."/>
            <person name="Han C."/>
            <person name="Tapia R."/>
            <person name="Kuske C.R."/>
            <person name="Schmutz J."/>
            <person name="Larimer F."/>
            <person name="Land M."/>
            <person name="Hauser L."/>
            <person name="Kyrpides N."/>
            <person name="Mikhailova N."/>
            <person name="Sung Y."/>
            <person name="Fletcher K.E."/>
            <person name="Ritalahti K.M."/>
            <person name="Loeffler F.E."/>
            <person name="Richardson P."/>
        </authorList>
    </citation>
    <scope>NUCLEOTIDE SEQUENCE [LARGE SCALE GENOMIC DNA]</scope>
    <source>
        <strain evidence="4">ATCC BAA-1151 / DSM 17278 / SZ</strain>
    </source>
</reference>
<dbReference type="SUPFAM" id="SSF50341">
    <property type="entry name" value="CheW-like"/>
    <property type="match status" value="1"/>
</dbReference>
<gene>
    <name evidence="3" type="ordered locus">Glov_2121</name>
</gene>
<dbReference type="Gene3D" id="2.40.50.180">
    <property type="entry name" value="CheA-289, Domain 4"/>
    <property type="match status" value="1"/>
</dbReference>
<dbReference type="EMBL" id="CP001089">
    <property type="protein sequence ID" value="ACD95837.1"/>
    <property type="molecule type" value="Genomic_DNA"/>
</dbReference>
<feature type="region of interest" description="Disordered" evidence="1">
    <location>
        <begin position="1"/>
        <end position="25"/>
    </location>
</feature>
<evidence type="ECO:0000256" key="1">
    <source>
        <dbReference type="SAM" id="MobiDB-lite"/>
    </source>
</evidence>
<dbReference type="AlphaFoldDB" id="B3E3L8"/>
<dbReference type="eggNOG" id="COG0835">
    <property type="taxonomic scope" value="Bacteria"/>
</dbReference>
<dbReference type="GO" id="GO:0006935">
    <property type="term" value="P:chemotaxis"/>
    <property type="evidence" value="ECO:0007669"/>
    <property type="project" value="InterPro"/>
</dbReference>
<proteinExistence type="predicted"/>
<name>B3E3L8_TRIL1</name>
<sequence>MELAKIRNKARQEGAPGATEEVSTPLPEPVVLQPDHVVPPALTLSDDSAAQQAAPVSFPGPAMARAVPAAAHFNPLAVILAGREHDRSTNGTVLPETEQEHQTAASEERFEEFLCFRLGDEEYGINIMEIKEIIKSRELTEVPRTPGFVDGVLSLRGVIVPVFTMRKRLGMSLDYDAGQERIIIVRCGDSLHGLRVDRVTDVVKIAATDREATPSMLEGVAREFVSGIGRTGKRMLIILDICKVVDTALGEVG</sequence>
<dbReference type="Pfam" id="PF01584">
    <property type="entry name" value="CheW"/>
    <property type="match status" value="1"/>
</dbReference>
<dbReference type="Proteomes" id="UP000002420">
    <property type="component" value="Chromosome"/>
</dbReference>
<dbReference type="GO" id="GO:0007165">
    <property type="term" value="P:signal transduction"/>
    <property type="evidence" value="ECO:0007669"/>
    <property type="project" value="InterPro"/>
</dbReference>
<dbReference type="PANTHER" id="PTHR22617">
    <property type="entry name" value="CHEMOTAXIS SENSOR HISTIDINE KINASE-RELATED"/>
    <property type="match status" value="1"/>
</dbReference>
<dbReference type="Gene3D" id="2.30.30.40">
    <property type="entry name" value="SH3 Domains"/>
    <property type="match status" value="1"/>
</dbReference>
<dbReference type="CDD" id="cd00732">
    <property type="entry name" value="CheW"/>
    <property type="match status" value="1"/>
</dbReference>